<evidence type="ECO:0000313" key="1">
    <source>
        <dbReference type="EMBL" id="MFD2730718.1"/>
    </source>
</evidence>
<organism evidence="1 2">
    <name type="scientific">Pedobacter alpinus</name>
    <dbReference type="NCBI Taxonomy" id="1590643"/>
    <lineage>
        <taxon>Bacteria</taxon>
        <taxon>Pseudomonadati</taxon>
        <taxon>Bacteroidota</taxon>
        <taxon>Sphingobacteriia</taxon>
        <taxon>Sphingobacteriales</taxon>
        <taxon>Sphingobacteriaceae</taxon>
        <taxon>Pedobacter</taxon>
    </lineage>
</organism>
<protein>
    <submittedName>
        <fullName evidence="1">DUF3891 family protein</fullName>
    </submittedName>
</protein>
<gene>
    <name evidence="1" type="ORF">ACFSSE_03305</name>
</gene>
<sequence>MIFREDTDNYILITQHDHAYIAGELFSHLKKEIIAVEHYESFKFAIHQHDRAWIIPDSHPLFNDVTKKPFTFLDFPERLRLTFYKLGVDQVDQANSYAALLCSMHYCNLASISSSDNVKQFLDREKLRQKHLINKLKIPHTGLLEYQLKILKLCDDISLYICMNKPGATKEEEVAMFRKGFPESELFHKKLDLKVRAYYRDRNIIKFNSSPFEDDMFEIKVPLKRVSKKLVEDIGLADAYHAEPTTFFSIYLTSQWEK</sequence>
<proteinExistence type="predicted"/>
<dbReference type="EMBL" id="JBHULV010000008">
    <property type="protein sequence ID" value="MFD2730718.1"/>
    <property type="molecule type" value="Genomic_DNA"/>
</dbReference>
<comment type="caution">
    <text evidence="1">The sequence shown here is derived from an EMBL/GenBank/DDBJ whole genome shotgun (WGS) entry which is preliminary data.</text>
</comment>
<evidence type="ECO:0000313" key="2">
    <source>
        <dbReference type="Proteomes" id="UP001597546"/>
    </source>
</evidence>
<dbReference type="InterPro" id="IPR024992">
    <property type="entry name" value="DUF3891"/>
</dbReference>
<accession>A0ABW5TPM5</accession>
<dbReference type="RefSeq" id="WP_379040475.1">
    <property type="nucleotide sequence ID" value="NZ_JBHSKW010000005.1"/>
</dbReference>
<reference evidence="2" key="1">
    <citation type="journal article" date="2019" name="Int. J. Syst. Evol. Microbiol.">
        <title>The Global Catalogue of Microorganisms (GCM) 10K type strain sequencing project: providing services to taxonomists for standard genome sequencing and annotation.</title>
        <authorList>
            <consortium name="The Broad Institute Genomics Platform"/>
            <consortium name="The Broad Institute Genome Sequencing Center for Infectious Disease"/>
            <person name="Wu L."/>
            <person name="Ma J."/>
        </authorList>
    </citation>
    <scope>NUCLEOTIDE SEQUENCE [LARGE SCALE GENOMIC DNA]</scope>
    <source>
        <strain evidence="2">KCTC 42456</strain>
    </source>
</reference>
<name>A0ABW5TPM5_9SPHI</name>
<keyword evidence="2" id="KW-1185">Reference proteome</keyword>
<dbReference type="Proteomes" id="UP001597546">
    <property type="component" value="Unassembled WGS sequence"/>
</dbReference>
<dbReference type="Pfam" id="PF13030">
    <property type="entry name" value="DUF3891"/>
    <property type="match status" value="1"/>
</dbReference>